<keyword evidence="22" id="KW-1185">Reference proteome</keyword>
<gene>
    <name evidence="17 21" type="primary">murD</name>
    <name evidence="21" type="ORF">DESHY_50031</name>
</gene>
<keyword evidence="9 17" id="KW-0547">Nucleotide-binding</keyword>
<evidence type="ECO:0000256" key="1">
    <source>
        <dbReference type="ARBA" id="ARBA00002734"/>
    </source>
</evidence>
<organism evidence="21 22">
    <name type="scientific">Desulforamulus hydrothermalis Lam5 = DSM 18033</name>
    <dbReference type="NCBI Taxonomy" id="1121428"/>
    <lineage>
        <taxon>Bacteria</taxon>
        <taxon>Bacillati</taxon>
        <taxon>Bacillota</taxon>
        <taxon>Clostridia</taxon>
        <taxon>Eubacteriales</taxon>
        <taxon>Peptococcaceae</taxon>
        <taxon>Desulforamulus</taxon>
    </lineage>
</organism>
<comment type="caution">
    <text evidence="21">The sequence shown here is derived from an EMBL/GenBank/DDBJ whole genome shotgun (WGS) entry which is preliminary data.</text>
</comment>
<evidence type="ECO:0000256" key="8">
    <source>
        <dbReference type="ARBA" id="ARBA00022598"/>
    </source>
</evidence>
<comment type="catalytic activity">
    <reaction evidence="16 17 18">
        <text>UDP-N-acetyl-alpha-D-muramoyl-L-alanine + D-glutamate + ATP = UDP-N-acetyl-alpha-D-muramoyl-L-alanyl-D-glutamate + ADP + phosphate + H(+)</text>
        <dbReference type="Rhea" id="RHEA:16429"/>
        <dbReference type="ChEBI" id="CHEBI:15378"/>
        <dbReference type="ChEBI" id="CHEBI:29986"/>
        <dbReference type="ChEBI" id="CHEBI:30616"/>
        <dbReference type="ChEBI" id="CHEBI:43474"/>
        <dbReference type="ChEBI" id="CHEBI:83898"/>
        <dbReference type="ChEBI" id="CHEBI:83900"/>
        <dbReference type="ChEBI" id="CHEBI:456216"/>
        <dbReference type="EC" id="6.3.2.9"/>
    </reaction>
</comment>
<dbReference type="InterPro" id="IPR013221">
    <property type="entry name" value="Mur_ligase_cen"/>
</dbReference>
<proteinExistence type="inferred from homology"/>
<dbReference type="GO" id="GO:0009252">
    <property type="term" value="P:peptidoglycan biosynthetic process"/>
    <property type="evidence" value="ECO:0007669"/>
    <property type="project" value="UniProtKB-UniRule"/>
</dbReference>
<dbReference type="SUPFAM" id="SSF51984">
    <property type="entry name" value="MurCD N-terminal domain"/>
    <property type="match status" value="1"/>
</dbReference>
<evidence type="ECO:0000256" key="3">
    <source>
        <dbReference type="ARBA" id="ARBA00004752"/>
    </source>
</evidence>
<evidence type="ECO:0000256" key="5">
    <source>
        <dbReference type="ARBA" id="ARBA00012212"/>
    </source>
</evidence>
<dbReference type="GO" id="GO:0071555">
    <property type="term" value="P:cell wall organization"/>
    <property type="evidence" value="ECO:0007669"/>
    <property type="project" value="UniProtKB-KW"/>
</dbReference>
<evidence type="ECO:0000259" key="20">
    <source>
        <dbReference type="Pfam" id="PF08245"/>
    </source>
</evidence>
<accession>K8EAQ1</accession>
<evidence type="ECO:0000256" key="16">
    <source>
        <dbReference type="ARBA" id="ARBA00047632"/>
    </source>
</evidence>
<dbReference type="GO" id="GO:0005737">
    <property type="term" value="C:cytoplasm"/>
    <property type="evidence" value="ECO:0007669"/>
    <property type="project" value="UniProtKB-SubCell"/>
</dbReference>
<evidence type="ECO:0000256" key="9">
    <source>
        <dbReference type="ARBA" id="ARBA00022741"/>
    </source>
</evidence>
<dbReference type="HAMAP" id="MF_00639">
    <property type="entry name" value="MurD"/>
    <property type="match status" value="1"/>
</dbReference>
<keyword evidence="7 17" id="KW-0963">Cytoplasm</keyword>
<keyword evidence="17 18" id="KW-0131">Cell cycle</keyword>
<reference evidence="21 22" key="1">
    <citation type="journal article" date="2013" name="Genome Announc.">
        <title>Genome Sequence of the Sulfate-Reducing Bacterium Desulfotomaculum hydrothermale Lam5(T).</title>
        <authorList>
            <person name="Amin O."/>
            <person name="Fardeau M.L."/>
            <person name="Valette O."/>
            <person name="Hirschler-Rea A."/>
            <person name="Barbe V."/>
            <person name="Medigue C."/>
            <person name="Vacherie B."/>
            <person name="Ollivier B."/>
            <person name="Bertin P.N."/>
            <person name="Dolla A."/>
        </authorList>
    </citation>
    <scope>NUCLEOTIDE SEQUENCE [LARGE SCALE GENOMIC DNA]</scope>
    <source>
        <strain evidence="22">Lam5 / DSM 18033</strain>
    </source>
</reference>
<dbReference type="STRING" id="1121428.DESHY_50031"/>
<comment type="function">
    <text evidence="1 17 18">Cell wall formation. Catalyzes the addition of glutamate to the nucleotide precursor UDP-N-acetylmuramoyl-L-alanine (UMA).</text>
</comment>
<dbReference type="SUPFAM" id="SSF53244">
    <property type="entry name" value="MurD-like peptide ligases, peptide-binding domain"/>
    <property type="match status" value="1"/>
</dbReference>
<dbReference type="GO" id="GO:0008764">
    <property type="term" value="F:UDP-N-acetylmuramoylalanine-D-glutamate ligase activity"/>
    <property type="evidence" value="ECO:0007669"/>
    <property type="project" value="UniProtKB-UniRule"/>
</dbReference>
<dbReference type="InterPro" id="IPR036615">
    <property type="entry name" value="Mur_ligase_C_dom_sf"/>
</dbReference>
<evidence type="ECO:0000313" key="22">
    <source>
        <dbReference type="Proteomes" id="UP000009315"/>
    </source>
</evidence>
<evidence type="ECO:0000256" key="6">
    <source>
        <dbReference type="ARBA" id="ARBA00015655"/>
    </source>
</evidence>
<dbReference type="Gene3D" id="3.90.190.20">
    <property type="entry name" value="Mur ligase, C-terminal domain"/>
    <property type="match status" value="1"/>
</dbReference>
<dbReference type="PANTHER" id="PTHR43692">
    <property type="entry name" value="UDP-N-ACETYLMURAMOYLALANINE--D-GLUTAMATE LIGASE"/>
    <property type="match status" value="1"/>
</dbReference>
<dbReference type="Pfam" id="PF02875">
    <property type="entry name" value="Mur_ligase_C"/>
    <property type="match status" value="1"/>
</dbReference>
<evidence type="ECO:0000256" key="11">
    <source>
        <dbReference type="ARBA" id="ARBA00022960"/>
    </source>
</evidence>
<dbReference type="UniPathway" id="UPA00219"/>
<comment type="similarity">
    <text evidence="4 17">Belongs to the MurCDEF family.</text>
</comment>
<sequence>MLHKGERKVDLAGKNVLVVGAGVSGRAVCEFLHNKGARVTLTDAKPREQMAEMADQLSRQGIKPVFGEYPPVSRQDYDLLVVSPGVPLTVDPVVQAGAAGVPVLGELELAYRFARAPVIAITGTNGKTTTTSLIGQMFKDAGYKTLVAGNIGLPLISEIEHYTADDIVVAEVSSFQLETACLFSPKVAVILNITPDHLDRHGSMEAYIKAKANIFTRQQPSDWTVLNYDDPVTRQLAEDCPAQVIFFSRRHILEKGSFVQDNKIVFADRSGLREIAPVDSLRIPGSHNLENALAAVAACCAMGLSPAELAYTLGHFTGVAHRLEYVTTINGVAYINDSKGTNPDAAIKALDAYHVPIVLIAGGKNKGVSFEQFARKIKEKVRVLITVGMHGYQIAEAARAQGFNNILPARDYPHAVQLAYRQARPGEVVLLSPACTSWDMFKNFEERGQLFKKLVLELPNNN</sequence>
<dbReference type="Gene3D" id="3.40.50.720">
    <property type="entry name" value="NAD(P)-binding Rossmann-like Domain"/>
    <property type="match status" value="1"/>
</dbReference>
<keyword evidence="10 17" id="KW-0067">ATP-binding</keyword>
<dbReference type="Proteomes" id="UP000009315">
    <property type="component" value="Unassembled WGS sequence"/>
</dbReference>
<keyword evidence="17 18" id="KW-0132">Cell division</keyword>
<evidence type="ECO:0000256" key="12">
    <source>
        <dbReference type="ARBA" id="ARBA00022984"/>
    </source>
</evidence>
<feature type="binding site" evidence="17">
    <location>
        <begin position="123"/>
        <end position="129"/>
    </location>
    <ligand>
        <name>ATP</name>
        <dbReference type="ChEBI" id="CHEBI:30616"/>
    </ligand>
</feature>
<dbReference type="GO" id="GO:0005524">
    <property type="term" value="F:ATP binding"/>
    <property type="evidence" value="ECO:0007669"/>
    <property type="project" value="UniProtKB-UniRule"/>
</dbReference>
<evidence type="ECO:0000256" key="4">
    <source>
        <dbReference type="ARBA" id="ARBA00010416"/>
    </source>
</evidence>
<comment type="pathway">
    <text evidence="3 17 18">Cell wall biogenesis; peptidoglycan biosynthesis.</text>
</comment>
<evidence type="ECO:0000256" key="13">
    <source>
        <dbReference type="ARBA" id="ARBA00023316"/>
    </source>
</evidence>
<dbReference type="AlphaFoldDB" id="K8EAQ1"/>
<name>K8EAQ1_9FIRM</name>
<evidence type="ECO:0000256" key="17">
    <source>
        <dbReference type="HAMAP-Rule" id="MF_00639"/>
    </source>
</evidence>
<feature type="domain" description="Mur ligase central" evidence="20">
    <location>
        <begin position="121"/>
        <end position="299"/>
    </location>
</feature>
<dbReference type="GO" id="GO:0051301">
    <property type="term" value="P:cell division"/>
    <property type="evidence" value="ECO:0007669"/>
    <property type="project" value="UniProtKB-KW"/>
</dbReference>
<keyword evidence="12 17" id="KW-0573">Peptidoglycan synthesis</keyword>
<evidence type="ECO:0000259" key="19">
    <source>
        <dbReference type="Pfam" id="PF02875"/>
    </source>
</evidence>
<dbReference type="InterPro" id="IPR004101">
    <property type="entry name" value="Mur_ligase_C"/>
</dbReference>
<dbReference type="NCBIfam" id="TIGR01087">
    <property type="entry name" value="murD"/>
    <property type="match status" value="1"/>
</dbReference>
<dbReference type="EMBL" id="CAOS01000012">
    <property type="protein sequence ID" value="CCO08723.1"/>
    <property type="molecule type" value="Genomic_DNA"/>
</dbReference>
<dbReference type="Pfam" id="PF08245">
    <property type="entry name" value="Mur_ligase_M"/>
    <property type="match status" value="1"/>
</dbReference>
<keyword evidence="13 17" id="KW-0961">Cell wall biogenesis/degradation</keyword>
<keyword evidence="11 17" id="KW-0133">Cell shape</keyword>
<dbReference type="Pfam" id="PF21799">
    <property type="entry name" value="MurD-like_N"/>
    <property type="match status" value="1"/>
</dbReference>
<comment type="subcellular location">
    <subcellularLocation>
        <location evidence="2 17 18">Cytoplasm</location>
    </subcellularLocation>
</comment>
<dbReference type="eggNOG" id="COG0771">
    <property type="taxonomic scope" value="Bacteria"/>
</dbReference>
<evidence type="ECO:0000256" key="2">
    <source>
        <dbReference type="ARBA" id="ARBA00004496"/>
    </source>
</evidence>
<evidence type="ECO:0000313" key="21">
    <source>
        <dbReference type="EMBL" id="CCO08723.1"/>
    </source>
</evidence>
<evidence type="ECO:0000256" key="10">
    <source>
        <dbReference type="ARBA" id="ARBA00022840"/>
    </source>
</evidence>
<dbReference type="SUPFAM" id="SSF53623">
    <property type="entry name" value="MurD-like peptide ligases, catalytic domain"/>
    <property type="match status" value="1"/>
</dbReference>
<dbReference type="Gene3D" id="3.40.1190.10">
    <property type="entry name" value="Mur-like, catalytic domain"/>
    <property type="match status" value="1"/>
</dbReference>
<dbReference type="PANTHER" id="PTHR43692:SF1">
    <property type="entry name" value="UDP-N-ACETYLMURAMOYLALANINE--D-GLUTAMATE LIGASE"/>
    <property type="match status" value="1"/>
</dbReference>
<dbReference type="GO" id="GO:0008360">
    <property type="term" value="P:regulation of cell shape"/>
    <property type="evidence" value="ECO:0007669"/>
    <property type="project" value="UniProtKB-KW"/>
</dbReference>
<evidence type="ECO:0000256" key="18">
    <source>
        <dbReference type="RuleBase" id="RU003664"/>
    </source>
</evidence>
<dbReference type="InterPro" id="IPR005762">
    <property type="entry name" value="MurD"/>
</dbReference>
<evidence type="ECO:0000256" key="15">
    <source>
        <dbReference type="ARBA" id="ARBA00032324"/>
    </source>
</evidence>
<evidence type="ECO:0000256" key="14">
    <source>
        <dbReference type="ARBA" id="ARBA00030398"/>
    </source>
</evidence>
<feature type="domain" description="Mur ligase C-terminal" evidence="19">
    <location>
        <begin position="321"/>
        <end position="435"/>
    </location>
</feature>
<keyword evidence="8 17" id="KW-0436">Ligase</keyword>
<dbReference type="RefSeq" id="WP_008412302.1">
    <property type="nucleotide sequence ID" value="NZ_CAOS01000012.1"/>
</dbReference>
<dbReference type="InterPro" id="IPR036565">
    <property type="entry name" value="Mur-like_cat_sf"/>
</dbReference>
<evidence type="ECO:0000256" key="7">
    <source>
        <dbReference type="ARBA" id="ARBA00022490"/>
    </source>
</evidence>
<dbReference type="EC" id="6.3.2.9" evidence="5 17"/>
<protein>
    <recommendedName>
        <fullName evidence="6 17">UDP-N-acetylmuramoylalanine--D-glutamate ligase</fullName>
        <ecNumber evidence="5 17">6.3.2.9</ecNumber>
    </recommendedName>
    <alternativeName>
        <fullName evidence="15 17">D-glutamic acid-adding enzyme</fullName>
    </alternativeName>
    <alternativeName>
        <fullName evidence="14 17">UDP-N-acetylmuramoyl-L-alanyl-D-glutamate synthetase</fullName>
    </alternativeName>
</protein>